<gene>
    <name evidence="1" type="ORF">NMP03_00625</name>
</gene>
<sequence length="92" mass="9457">MQRIRVATTGLALVVLLITIASAIFSSVDRQAPVEAIGSSKPDVVANMTLLGNSVAAQAPQDEPLAELGVAPSRTSGEVVNVVVVEQPPAPR</sequence>
<proteinExistence type="predicted"/>
<accession>A0ABY5LEY5</accession>
<organism evidence="1 2">
    <name type="scientific">Sphingomonas qomolangmaensis</name>
    <dbReference type="NCBI Taxonomy" id="2918765"/>
    <lineage>
        <taxon>Bacteria</taxon>
        <taxon>Pseudomonadati</taxon>
        <taxon>Pseudomonadota</taxon>
        <taxon>Alphaproteobacteria</taxon>
        <taxon>Sphingomonadales</taxon>
        <taxon>Sphingomonadaceae</taxon>
        <taxon>Sphingomonas</taxon>
    </lineage>
</organism>
<reference evidence="1" key="1">
    <citation type="submission" date="2022-07" db="EMBL/GenBank/DDBJ databases">
        <title>Sphingomonas sp. nov., a novel bacterium isolated from the north slope of the Mount Everest.</title>
        <authorList>
            <person name="Cui X."/>
            <person name="Liu Y."/>
        </authorList>
    </citation>
    <scope>NUCLEOTIDE SEQUENCE</scope>
    <source>
        <strain evidence="1">S5-59</strain>
    </source>
</reference>
<evidence type="ECO:0000313" key="2">
    <source>
        <dbReference type="Proteomes" id="UP001058533"/>
    </source>
</evidence>
<dbReference type="Proteomes" id="UP001058533">
    <property type="component" value="Chromosome"/>
</dbReference>
<name>A0ABY5LEY5_9SPHN</name>
<protein>
    <submittedName>
        <fullName evidence="1">Uncharacterized protein</fullName>
    </submittedName>
</protein>
<keyword evidence="2" id="KW-1185">Reference proteome</keyword>
<dbReference type="EMBL" id="CP101740">
    <property type="protein sequence ID" value="UUL84334.1"/>
    <property type="molecule type" value="Genomic_DNA"/>
</dbReference>
<evidence type="ECO:0000313" key="1">
    <source>
        <dbReference type="EMBL" id="UUL84334.1"/>
    </source>
</evidence>